<dbReference type="GO" id="GO:0022904">
    <property type="term" value="P:respiratory electron transport chain"/>
    <property type="evidence" value="ECO:0007669"/>
    <property type="project" value="InterPro"/>
</dbReference>
<dbReference type="InterPro" id="IPR016174">
    <property type="entry name" value="Di-haem_cyt_TM"/>
</dbReference>
<dbReference type="GO" id="GO:0005886">
    <property type="term" value="C:plasma membrane"/>
    <property type="evidence" value="ECO:0007669"/>
    <property type="project" value="UniProtKB-SubCell"/>
</dbReference>
<evidence type="ECO:0000256" key="12">
    <source>
        <dbReference type="ARBA" id="ARBA00037975"/>
    </source>
</evidence>
<protein>
    <submittedName>
        <fullName evidence="15">Cytochrome b561</fullName>
    </submittedName>
</protein>
<name>A0A3N2DQB6_9GAMM</name>
<comment type="similarity">
    <text evidence="12">Belongs to the cytochrome b561 family.</text>
</comment>
<evidence type="ECO:0000256" key="13">
    <source>
        <dbReference type="SAM" id="Phobius"/>
    </source>
</evidence>
<comment type="cofactor">
    <cofactor evidence="1">
        <name>heme b</name>
        <dbReference type="ChEBI" id="CHEBI:60344"/>
    </cofactor>
</comment>
<evidence type="ECO:0000256" key="11">
    <source>
        <dbReference type="ARBA" id="ARBA00023136"/>
    </source>
</evidence>
<evidence type="ECO:0000256" key="10">
    <source>
        <dbReference type="ARBA" id="ARBA00023004"/>
    </source>
</evidence>
<evidence type="ECO:0000256" key="1">
    <source>
        <dbReference type="ARBA" id="ARBA00001970"/>
    </source>
</evidence>
<keyword evidence="3" id="KW-0813">Transport</keyword>
<dbReference type="GO" id="GO:0046872">
    <property type="term" value="F:metal ion binding"/>
    <property type="evidence" value="ECO:0007669"/>
    <property type="project" value="UniProtKB-KW"/>
</dbReference>
<keyword evidence="10" id="KW-0408">Iron</keyword>
<keyword evidence="7" id="KW-0479">Metal-binding</keyword>
<keyword evidence="6 13" id="KW-0812">Transmembrane</keyword>
<evidence type="ECO:0000256" key="9">
    <source>
        <dbReference type="ARBA" id="ARBA00022989"/>
    </source>
</evidence>
<dbReference type="Pfam" id="PF01292">
    <property type="entry name" value="Ni_hydr_CYTB"/>
    <property type="match status" value="1"/>
</dbReference>
<dbReference type="GO" id="GO:0020037">
    <property type="term" value="F:heme binding"/>
    <property type="evidence" value="ECO:0007669"/>
    <property type="project" value="TreeGrafter"/>
</dbReference>
<dbReference type="SUPFAM" id="SSF81342">
    <property type="entry name" value="Transmembrane di-heme cytochromes"/>
    <property type="match status" value="1"/>
</dbReference>
<keyword evidence="16" id="KW-1185">Reference proteome</keyword>
<dbReference type="InterPro" id="IPR052168">
    <property type="entry name" value="Cytochrome_b561_oxidase"/>
</dbReference>
<keyword evidence="9 13" id="KW-1133">Transmembrane helix</keyword>
<dbReference type="PANTHER" id="PTHR30529">
    <property type="entry name" value="CYTOCHROME B561"/>
    <property type="match status" value="1"/>
</dbReference>
<dbReference type="AlphaFoldDB" id="A0A3N2DQB6"/>
<evidence type="ECO:0000259" key="14">
    <source>
        <dbReference type="Pfam" id="PF01292"/>
    </source>
</evidence>
<keyword evidence="8" id="KW-0249">Electron transport</keyword>
<evidence type="ECO:0000256" key="8">
    <source>
        <dbReference type="ARBA" id="ARBA00022982"/>
    </source>
</evidence>
<feature type="transmembrane region" description="Helical" evidence="13">
    <location>
        <begin position="12"/>
        <end position="33"/>
    </location>
</feature>
<evidence type="ECO:0000256" key="4">
    <source>
        <dbReference type="ARBA" id="ARBA00022475"/>
    </source>
</evidence>
<dbReference type="Gene3D" id="1.20.950.20">
    <property type="entry name" value="Transmembrane di-heme cytochromes, Chain C"/>
    <property type="match status" value="1"/>
</dbReference>
<keyword evidence="5" id="KW-0349">Heme</keyword>
<dbReference type="OrthoDB" id="8589936at2"/>
<accession>A0A3N2DQB6</accession>
<evidence type="ECO:0000256" key="7">
    <source>
        <dbReference type="ARBA" id="ARBA00022723"/>
    </source>
</evidence>
<evidence type="ECO:0000313" key="16">
    <source>
        <dbReference type="Proteomes" id="UP000275394"/>
    </source>
</evidence>
<keyword evidence="4" id="KW-1003">Cell membrane</keyword>
<dbReference type="PANTHER" id="PTHR30529:SF1">
    <property type="entry name" value="CYTOCHROME B561 HOMOLOG 2"/>
    <property type="match status" value="1"/>
</dbReference>
<dbReference type="Proteomes" id="UP000275394">
    <property type="component" value="Unassembled WGS sequence"/>
</dbReference>
<sequence length="179" mass="19795">MALKNTHSSFGLTTKMIHWAMFILILMTIVGGYQLDGMPDGDAKWAAFDEHKSFGALILILALARLVWRFINVVPTFDSLTASEHRKAVAMQWLLYLLFIAQPLSGVIMSQAGGRPVSFFGLFNLPTIVAESKAIGSFAHSLHLWVWIALSVAIGLHILAALRHQFILKNDVLSKITHG</sequence>
<gene>
    <name evidence="15" type="ORF">EDC56_2432</name>
</gene>
<dbReference type="EMBL" id="RKHR01000004">
    <property type="protein sequence ID" value="ROS01983.1"/>
    <property type="molecule type" value="Genomic_DNA"/>
</dbReference>
<evidence type="ECO:0000256" key="2">
    <source>
        <dbReference type="ARBA" id="ARBA00004651"/>
    </source>
</evidence>
<feature type="transmembrane region" description="Helical" evidence="13">
    <location>
        <begin position="144"/>
        <end position="162"/>
    </location>
</feature>
<evidence type="ECO:0000256" key="6">
    <source>
        <dbReference type="ARBA" id="ARBA00022692"/>
    </source>
</evidence>
<keyword evidence="11 13" id="KW-0472">Membrane</keyword>
<feature type="domain" description="Cytochrome b561 bacterial/Ni-hydrogenase" evidence="14">
    <location>
        <begin position="10"/>
        <end position="179"/>
    </location>
</feature>
<dbReference type="RefSeq" id="WP_123712727.1">
    <property type="nucleotide sequence ID" value="NZ_RKHR01000004.1"/>
</dbReference>
<reference evidence="15 16" key="1">
    <citation type="submission" date="2018-11" db="EMBL/GenBank/DDBJ databases">
        <title>Genomic Encyclopedia of Type Strains, Phase IV (KMG-IV): sequencing the most valuable type-strain genomes for metagenomic binning, comparative biology and taxonomic classification.</title>
        <authorList>
            <person name="Goeker M."/>
        </authorList>
    </citation>
    <scope>NUCLEOTIDE SEQUENCE [LARGE SCALE GENOMIC DNA]</scope>
    <source>
        <strain evidence="15 16">DSM 100316</strain>
    </source>
</reference>
<dbReference type="InterPro" id="IPR011577">
    <property type="entry name" value="Cyt_b561_bac/Ni-Hgenase"/>
</dbReference>
<feature type="transmembrane region" description="Helical" evidence="13">
    <location>
        <begin position="93"/>
        <end position="113"/>
    </location>
</feature>
<feature type="transmembrane region" description="Helical" evidence="13">
    <location>
        <begin position="53"/>
        <end position="72"/>
    </location>
</feature>
<evidence type="ECO:0000256" key="5">
    <source>
        <dbReference type="ARBA" id="ARBA00022617"/>
    </source>
</evidence>
<dbReference type="GO" id="GO:0009055">
    <property type="term" value="F:electron transfer activity"/>
    <property type="evidence" value="ECO:0007669"/>
    <property type="project" value="InterPro"/>
</dbReference>
<comment type="caution">
    <text evidence="15">The sequence shown here is derived from an EMBL/GenBank/DDBJ whole genome shotgun (WGS) entry which is preliminary data.</text>
</comment>
<proteinExistence type="inferred from homology"/>
<evidence type="ECO:0000256" key="3">
    <source>
        <dbReference type="ARBA" id="ARBA00022448"/>
    </source>
</evidence>
<organism evidence="15 16">
    <name type="scientific">Sinobacterium caligoides</name>
    <dbReference type="NCBI Taxonomy" id="933926"/>
    <lineage>
        <taxon>Bacteria</taxon>
        <taxon>Pseudomonadati</taxon>
        <taxon>Pseudomonadota</taxon>
        <taxon>Gammaproteobacteria</taxon>
        <taxon>Cellvibrionales</taxon>
        <taxon>Spongiibacteraceae</taxon>
        <taxon>Sinobacterium</taxon>
    </lineage>
</organism>
<evidence type="ECO:0000313" key="15">
    <source>
        <dbReference type="EMBL" id="ROS01983.1"/>
    </source>
</evidence>
<comment type="subcellular location">
    <subcellularLocation>
        <location evidence="2">Cell membrane</location>
        <topology evidence="2">Multi-pass membrane protein</topology>
    </subcellularLocation>
</comment>